<comment type="function">
    <text evidence="6">Accessory subunit of the DNA polymerase alpha complex (also known as the alpha DNA polymerase-primase complex) which plays an essential role in the initiation of DNA synthesis.</text>
</comment>
<proteinExistence type="inferred from homology"/>
<dbReference type="EMBL" id="JADCNM010000013">
    <property type="protein sequence ID" value="KAG0456115.1"/>
    <property type="molecule type" value="Genomic_DNA"/>
</dbReference>
<evidence type="ECO:0000256" key="2">
    <source>
        <dbReference type="ARBA" id="ARBA00007299"/>
    </source>
</evidence>
<dbReference type="InterPro" id="IPR054300">
    <property type="entry name" value="OB_DPOA2"/>
</dbReference>
<accession>A0A835UCF7</accession>
<dbReference type="OrthoDB" id="336885at2759"/>
<reference evidence="9 10" key="1">
    <citation type="journal article" date="2020" name="Nat. Food">
        <title>A phased Vanilla planifolia genome enables genetic improvement of flavour and production.</title>
        <authorList>
            <person name="Hasing T."/>
            <person name="Tang H."/>
            <person name="Brym M."/>
            <person name="Khazi F."/>
            <person name="Huang T."/>
            <person name="Chambers A.H."/>
        </authorList>
    </citation>
    <scope>NUCLEOTIDE SEQUENCE [LARGE SCALE GENOMIC DNA]</scope>
    <source>
        <tissue evidence="9">Leaf</tissue>
    </source>
</reference>
<organism evidence="9 10">
    <name type="scientific">Vanilla planifolia</name>
    <name type="common">Vanilla</name>
    <dbReference type="NCBI Taxonomy" id="51239"/>
    <lineage>
        <taxon>Eukaryota</taxon>
        <taxon>Viridiplantae</taxon>
        <taxon>Streptophyta</taxon>
        <taxon>Embryophyta</taxon>
        <taxon>Tracheophyta</taxon>
        <taxon>Spermatophyta</taxon>
        <taxon>Magnoliopsida</taxon>
        <taxon>Liliopsida</taxon>
        <taxon>Asparagales</taxon>
        <taxon>Orchidaceae</taxon>
        <taxon>Vanilloideae</taxon>
        <taxon>Vanilleae</taxon>
        <taxon>Vanilla</taxon>
    </lineage>
</organism>
<dbReference type="GO" id="GO:0006270">
    <property type="term" value="P:DNA replication initiation"/>
    <property type="evidence" value="ECO:0007669"/>
    <property type="project" value="TreeGrafter"/>
</dbReference>
<keyword evidence="5 6" id="KW-0539">Nucleus</keyword>
<feature type="domain" description="DNA polymerase alpha/delta/epsilon subunit B" evidence="7">
    <location>
        <begin position="359"/>
        <end position="569"/>
    </location>
</feature>
<feature type="domain" description="DNA polymerase alpha subunit B OB" evidence="8">
    <location>
        <begin position="221"/>
        <end position="323"/>
    </location>
</feature>
<dbReference type="Pfam" id="PF22062">
    <property type="entry name" value="OB_DPOA2"/>
    <property type="match status" value="1"/>
</dbReference>
<gene>
    <name evidence="9" type="ORF">HPP92_023903</name>
</gene>
<dbReference type="Proteomes" id="UP000639772">
    <property type="component" value="Chromosome 13"/>
</dbReference>
<evidence type="ECO:0000259" key="7">
    <source>
        <dbReference type="Pfam" id="PF04042"/>
    </source>
</evidence>
<evidence type="ECO:0000313" key="9">
    <source>
        <dbReference type="EMBL" id="KAG0456115.1"/>
    </source>
</evidence>
<dbReference type="GO" id="GO:0003677">
    <property type="term" value="F:DNA binding"/>
    <property type="evidence" value="ECO:0007669"/>
    <property type="project" value="InterPro"/>
</dbReference>
<comment type="similarity">
    <text evidence="2 6">Belongs to the DNA polymerase alpha subunit B family.</text>
</comment>
<evidence type="ECO:0000256" key="5">
    <source>
        <dbReference type="ARBA" id="ARBA00023242"/>
    </source>
</evidence>
<dbReference type="PIRSF" id="PIRSF018300">
    <property type="entry name" value="DNA_pol_alph_2"/>
    <property type="match status" value="1"/>
</dbReference>
<dbReference type="PANTHER" id="PTHR23061:SF12">
    <property type="entry name" value="DNA POLYMERASE ALPHA SUBUNIT B"/>
    <property type="match status" value="1"/>
</dbReference>
<dbReference type="Gene3D" id="3.60.21.60">
    <property type="match status" value="2"/>
</dbReference>
<evidence type="ECO:0000313" key="10">
    <source>
        <dbReference type="Proteomes" id="UP000639772"/>
    </source>
</evidence>
<evidence type="ECO:0000256" key="4">
    <source>
        <dbReference type="ARBA" id="ARBA00022705"/>
    </source>
</evidence>
<comment type="caution">
    <text evidence="9">The sequence shown here is derived from an EMBL/GenBank/DDBJ whole genome shotgun (WGS) entry which is preliminary data.</text>
</comment>
<dbReference type="FunFam" id="3.60.21.60:FF:000004">
    <property type="entry name" value="DNA polymerase alpha subunit B"/>
    <property type="match status" value="1"/>
</dbReference>
<dbReference type="GO" id="GO:0005658">
    <property type="term" value="C:alpha DNA polymerase:primase complex"/>
    <property type="evidence" value="ECO:0007669"/>
    <property type="project" value="TreeGrafter"/>
</dbReference>
<dbReference type="AlphaFoldDB" id="A0A835UCF7"/>
<evidence type="ECO:0000256" key="6">
    <source>
        <dbReference type="PIRNR" id="PIRNR018300"/>
    </source>
</evidence>
<dbReference type="InterPro" id="IPR016722">
    <property type="entry name" value="DNA_pol_alpha_bsu"/>
</dbReference>
<dbReference type="PANTHER" id="PTHR23061">
    <property type="entry name" value="DNA POLYMERASE 2 ALPHA 70 KDA SUBUNIT"/>
    <property type="match status" value="1"/>
</dbReference>
<evidence type="ECO:0000256" key="1">
    <source>
        <dbReference type="ARBA" id="ARBA00004123"/>
    </source>
</evidence>
<keyword evidence="4 6" id="KW-0235">DNA replication</keyword>
<evidence type="ECO:0000256" key="3">
    <source>
        <dbReference type="ARBA" id="ARBA00018596"/>
    </source>
</evidence>
<dbReference type="Pfam" id="PF04042">
    <property type="entry name" value="DNA_pol_E_B"/>
    <property type="match status" value="1"/>
</dbReference>
<evidence type="ECO:0000259" key="8">
    <source>
        <dbReference type="Pfam" id="PF22062"/>
    </source>
</evidence>
<dbReference type="InterPro" id="IPR007185">
    <property type="entry name" value="DNA_pol_a/d/e_bsu"/>
</dbReference>
<protein>
    <recommendedName>
        <fullName evidence="3 6">DNA polymerase alpha subunit B</fullName>
    </recommendedName>
</protein>
<name>A0A835UCF7_VANPL</name>
<comment type="subcellular location">
    <subcellularLocation>
        <location evidence="1 6">Nucleus</location>
    </subcellularLocation>
</comment>
<sequence>MDAEIKAEFEKGGFILVQEDQILPKCLTYCINYKLSPSDLVANWEIYYLNRQINGLKIETSYMDGFLSHLQNDQKEKIMKEEPNLHVYSSDDIGMLNSDVQDDVKEGSFDTPNHLNDWSSLEFNETSKSATSEKPSSSKRLELNFCMTPFGQRMNKFLPQFTFNDHIAESFMNNQESQIMDNDDVIRRVQPREACSLHIHQSLPQPGCRFMFDRIEDQFNLLESRIEKHSKEFATSGLYGEPTDATLASQKNIFAVGMICCDGEGRLNEKSIMLQGSVEHSGGQRVRIDVQKLHQFSLFPGQVVGLEGHNPSGHCLMASRVVENMLLAPDSSLPSAKKQAIDHEQKSSPISASKVVSMVIAAGPFSRTDNMLFEPFKELLAYATRKQPQLLILMGPFLDTEHPEIRKGTLDRSFDEIFHVEILRALQDYAQYMGSSARVVLVPSIRDAHHDFVFPQPAFDVEISDITQHQISCLGNPCLFSSNEILVGCSTVDILKHLSSEEISRGSVDATADRIGRLAMHLLSQHNYYPLYPPSMGVPLDLSLAPEALDISSIPELLLLPSDLAPFVKVLSYQNGDEKGKGCMCVNPGRLAKGIGGGTFVELNYLKDPDNSTRQRS</sequence>